<reference evidence="2" key="3">
    <citation type="submission" date="2020-12" db="UniProtKB">
        <authorList>
            <consortium name="EnsemblPlants"/>
        </authorList>
    </citation>
    <scope>IDENTIFICATION</scope>
</reference>
<protein>
    <submittedName>
        <fullName evidence="1 2">Uncharacterized protein</fullName>
    </submittedName>
</protein>
<evidence type="ECO:0000313" key="1">
    <source>
        <dbReference type="EMBL" id="PNR26984.1"/>
    </source>
</evidence>
<evidence type="ECO:0000313" key="2">
    <source>
        <dbReference type="EnsemblPlants" id="PAC:32917577.CDS.1"/>
    </source>
</evidence>
<name>A0A2K1ICH9_PHYPA</name>
<dbReference type="Proteomes" id="UP000006727">
    <property type="component" value="Chromosome 26"/>
</dbReference>
<dbReference type="Gramene" id="Pp3c26_10501V3.3">
    <property type="protein sequence ID" value="PAC:32917579.CDS.1"/>
    <property type="gene ID" value="Pp3c26_10501"/>
</dbReference>
<dbReference type="Gramene" id="Pp3c26_10501V3.2">
    <property type="protein sequence ID" value="PAC:32917578.CDS.1"/>
    <property type="gene ID" value="Pp3c26_10501"/>
</dbReference>
<sequence length="77" mass="8671">MINSCWQKAWIELCLIALVLVCLMSISSRTKTVGLVRMASLYEMEFVPGVEILRMEDWVNSRLWSTRSISAVGSGGF</sequence>
<dbReference type="EnsemblPlants" id="Pp3c26_10501V3.1">
    <property type="protein sequence ID" value="PAC:32917577.CDS.1"/>
    <property type="gene ID" value="Pp3c26_10501"/>
</dbReference>
<accession>A0A2K1ICH9</accession>
<evidence type="ECO:0000313" key="3">
    <source>
        <dbReference type="Proteomes" id="UP000006727"/>
    </source>
</evidence>
<dbReference type="AlphaFoldDB" id="A0A2K1ICH9"/>
<dbReference type="InParanoid" id="A0A2K1ICH9"/>
<dbReference type="EnsemblPlants" id="Pp3c26_10501V3.2">
    <property type="protein sequence ID" value="PAC:32917578.CDS.1"/>
    <property type="gene ID" value="Pp3c26_10501"/>
</dbReference>
<gene>
    <name evidence="1" type="ORF">PHYPA_030465</name>
</gene>
<reference evidence="1 3" key="1">
    <citation type="journal article" date="2008" name="Science">
        <title>The Physcomitrella genome reveals evolutionary insights into the conquest of land by plants.</title>
        <authorList>
            <person name="Rensing S."/>
            <person name="Lang D."/>
            <person name="Zimmer A."/>
            <person name="Terry A."/>
            <person name="Salamov A."/>
            <person name="Shapiro H."/>
            <person name="Nishiyama T."/>
            <person name="Perroud P.-F."/>
            <person name="Lindquist E."/>
            <person name="Kamisugi Y."/>
            <person name="Tanahashi T."/>
            <person name="Sakakibara K."/>
            <person name="Fujita T."/>
            <person name="Oishi K."/>
            <person name="Shin-I T."/>
            <person name="Kuroki Y."/>
            <person name="Toyoda A."/>
            <person name="Suzuki Y."/>
            <person name="Hashimoto A."/>
            <person name="Yamaguchi K."/>
            <person name="Sugano A."/>
            <person name="Kohara Y."/>
            <person name="Fujiyama A."/>
            <person name="Anterola A."/>
            <person name="Aoki S."/>
            <person name="Ashton N."/>
            <person name="Barbazuk W.B."/>
            <person name="Barker E."/>
            <person name="Bennetzen J."/>
            <person name="Bezanilla M."/>
            <person name="Blankenship R."/>
            <person name="Cho S.H."/>
            <person name="Dutcher S."/>
            <person name="Estelle M."/>
            <person name="Fawcett J.A."/>
            <person name="Gundlach H."/>
            <person name="Hanada K."/>
            <person name="Heyl A."/>
            <person name="Hicks K.A."/>
            <person name="Hugh J."/>
            <person name="Lohr M."/>
            <person name="Mayer K."/>
            <person name="Melkozernov A."/>
            <person name="Murata T."/>
            <person name="Nelson D."/>
            <person name="Pils B."/>
            <person name="Prigge M."/>
            <person name="Reiss B."/>
            <person name="Renner T."/>
            <person name="Rombauts S."/>
            <person name="Rushton P."/>
            <person name="Sanderfoot A."/>
            <person name="Schween G."/>
            <person name="Shiu S.-H."/>
            <person name="Stueber K."/>
            <person name="Theodoulou F.L."/>
            <person name="Tu H."/>
            <person name="Van de Peer Y."/>
            <person name="Verrier P.J."/>
            <person name="Waters E."/>
            <person name="Wood A."/>
            <person name="Yang L."/>
            <person name="Cove D."/>
            <person name="Cuming A."/>
            <person name="Hasebe M."/>
            <person name="Lucas S."/>
            <person name="Mishler D.B."/>
            <person name="Reski R."/>
            <person name="Grigoriev I."/>
            <person name="Quatrano R.S."/>
            <person name="Boore J.L."/>
        </authorList>
    </citation>
    <scope>NUCLEOTIDE SEQUENCE [LARGE SCALE GENOMIC DNA]</scope>
    <source>
        <strain evidence="2 3">cv. Gransden 2004</strain>
    </source>
</reference>
<dbReference type="EnsemblPlants" id="Pp3c26_10501V3.3">
    <property type="protein sequence ID" value="PAC:32917579.CDS.1"/>
    <property type="gene ID" value="Pp3c26_10501"/>
</dbReference>
<keyword evidence="3" id="KW-1185">Reference proteome</keyword>
<dbReference type="Gramene" id="Pp3c26_10501V3.1">
    <property type="protein sequence ID" value="PAC:32917577.CDS.1"/>
    <property type="gene ID" value="Pp3c26_10501"/>
</dbReference>
<organism evidence="1">
    <name type="scientific">Physcomitrium patens</name>
    <name type="common">Spreading-leaved earth moss</name>
    <name type="synonym">Physcomitrella patens</name>
    <dbReference type="NCBI Taxonomy" id="3218"/>
    <lineage>
        <taxon>Eukaryota</taxon>
        <taxon>Viridiplantae</taxon>
        <taxon>Streptophyta</taxon>
        <taxon>Embryophyta</taxon>
        <taxon>Bryophyta</taxon>
        <taxon>Bryophytina</taxon>
        <taxon>Bryopsida</taxon>
        <taxon>Funariidae</taxon>
        <taxon>Funariales</taxon>
        <taxon>Funariaceae</taxon>
        <taxon>Physcomitrium</taxon>
    </lineage>
</organism>
<dbReference type="EMBL" id="ABEU02000026">
    <property type="protein sequence ID" value="PNR26984.1"/>
    <property type="molecule type" value="Genomic_DNA"/>
</dbReference>
<reference evidence="1 3" key="2">
    <citation type="journal article" date="2018" name="Plant J.">
        <title>The Physcomitrella patens chromosome-scale assembly reveals moss genome structure and evolution.</title>
        <authorList>
            <person name="Lang D."/>
            <person name="Ullrich K.K."/>
            <person name="Murat F."/>
            <person name="Fuchs J."/>
            <person name="Jenkins J."/>
            <person name="Haas F.B."/>
            <person name="Piednoel M."/>
            <person name="Gundlach H."/>
            <person name="Van Bel M."/>
            <person name="Meyberg R."/>
            <person name="Vives C."/>
            <person name="Morata J."/>
            <person name="Symeonidi A."/>
            <person name="Hiss M."/>
            <person name="Muchero W."/>
            <person name="Kamisugi Y."/>
            <person name="Saleh O."/>
            <person name="Blanc G."/>
            <person name="Decker E.L."/>
            <person name="van Gessel N."/>
            <person name="Grimwood J."/>
            <person name="Hayes R.D."/>
            <person name="Graham S.W."/>
            <person name="Gunter L.E."/>
            <person name="McDaniel S.F."/>
            <person name="Hoernstein S.N.W."/>
            <person name="Larsson A."/>
            <person name="Li F.W."/>
            <person name="Perroud P.F."/>
            <person name="Phillips J."/>
            <person name="Ranjan P."/>
            <person name="Rokshar D.S."/>
            <person name="Rothfels C.J."/>
            <person name="Schneider L."/>
            <person name="Shu S."/>
            <person name="Stevenson D.W."/>
            <person name="Thummler F."/>
            <person name="Tillich M."/>
            <person name="Villarreal Aguilar J.C."/>
            <person name="Widiez T."/>
            <person name="Wong G.K."/>
            <person name="Wymore A."/>
            <person name="Zhang Y."/>
            <person name="Zimmer A.D."/>
            <person name="Quatrano R.S."/>
            <person name="Mayer K.F.X."/>
            <person name="Goodstein D."/>
            <person name="Casacuberta J.M."/>
            <person name="Vandepoele K."/>
            <person name="Reski R."/>
            <person name="Cuming A.C."/>
            <person name="Tuskan G.A."/>
            <person name="Maumus F."/>
            <person name="Salse J."/>
            <person name="Schmutz J."/>
            <person name="Rensing S.A."/>
        </authorList>
    </citation>
    <scope>NUCLEOTIDE SEQUENCE [LARGE SCALE GENOMIC DNA]</scope>
    <source>
        <strain evidence="2 3">cv. Gransden 2004</strain>
    </source>
</reference>
<proteinExistence type="predicted"/>